<protein>
    <submittedName>
        <fullName evidence="1">Uncharacterized protein</fullName>
    </submittedName>
</protein>
<dbReference type="AlphaFoldDB" id="A0A1C3E5F0"/>
<accession>A0A1C3E5F0</accession>
<dbReference type="Proteomes" id="UP000094828">
    <property type="component" value="Unassembled WGS sequence"/>
</dbReference>
<dbReference type="EMBL" id="LYDR01000152">
    <property type="protein sequence ID" value="ODA28464.1"/>
    <property type="molecule type" value="Genomic_DNA"/>
</dbReference>
<proteinExistence type="predicted"/>
<gene>
    <name evidence="1" type="ORF">A6X21_12140</name>
</gene>
<keyword evidence="2" id="KW-1185">Reference proteome</keyword>
<comment type="caution">
    <text evidence="1">The sequence shown here is derived from an EMBL/GenBank/DDBJ whole genome shotgun (WGS) entry which is preliminary data.</text>
</comment>
<dbReference type="RefSeq" id="WP_068851576.1">
    <property type="nucleotide sequence ID" value="NZ_LYDR01000152.1"/>
</dbReference>
<dbReference type="OrthoDB" id="211949at2"/>
<organism evidence="1 2">
    <name type="scientific">Planctopirus hydrillae</name>
    <dbReference type="NCBI Taxonomy" id="1841610"/>
    <lineage>
        <taxon>Bacteria</taxon>
        <taxon>Pseudomonadati</taxon>
        <taxon>Planctomycetota</taxon>
        <taxon>Planctomycetia</taxon>
        <taxon>Planctomycetales</taxon>
        <taxon>Planctomycetaceae</taxon>
        <taxon>Planctopirus</taxon>
    </lineage>
</organism>
<evidence type="ECO:0000313" key="1">
    <source>
        <dbReference type="EMBL" id="ODA28464.1"/>
    </source>
</evidence>
<name>A0A1C3E5F0_9PLAN</name>
<sequence length="235" mass="26300">MFAQCQRRESAIVWPSRFVVAITMLIHGLSSVTSSMAQTDALTIRPAQPAHSQSLSAVQEPVVLNPVVPLEREVEQRLREVAKASIGRTSWNKTELERIRWSTSEPLPGHVVDLLEKLSGEIRFEELHQLCQWRMDDQRSLVGIPRDEDLRLFVRQIEVAPWSKEQSFPKVVLHTRTRSGPTLLTLVPPSKPAASLPPQNRVTPAGGTISNDHQTLMPAGYVVEQALSTEPRKSP</sequence>
<reference evidence="1 2" key="1">
    <citation type="submission" date="2016-05" db="EMBL/GenBank/DDBJ databases">
        <title>Genomic and physiological characterization of Planctopirus sp. isolated from fresh water lake.</title>
        <authorList>
            <person name="Subhash Y."/>
            <person name="Ramana C."/>
        </authorList>
    </citation>
    <scope>NUCLEOTIDE SEQUENCE [LARGE SCALE GENOMIC DNA]</scope>
    <source>
        <strain evidence="1 2">JC280</strain>
    </source>
</reference>
<evidence type="ECO:0000313" key="2">
    <source>
        <dbReference type="Proteomes" id="UP000094828"/>
    </source>
</evidence>